<dbReference type="PANTHER" id="PTHR41317">
    <property type="entry name" value="PD-(D_E)XK NUCLEASE FAMILY TRANSPOSASE"/>
    <property type="match status" value="1"/>
</dbReference>
<dbReference type="EMBL" id="SLUB01000022">
    <property type="protein sequence ID" value="THE11909.1"/>
    <property type="molecule type" value="Genomic_DNA"/>
</dbReference>
<evidence type="ECO:0000313" key="1">
    <source>
        <dbReference type="EMBL" id="THE11909.1"/>
    </source>
</evidence>
<evidence type="ECO:0000313" key="2">
    <source>
        <dbReference type="Proteomes" id="UP000306477"/>
    </source>
</evidence>
<dbReference type="Pfam" id="PF12784">
    <property type="entry name" value="PDDEXK_2"/>
    <property type="match status" value="1"/>
</dbReference>
<dbReference type="NCBIfam" id="TIGR01784">
    <property type="entry name" value="T_den_put_tspse"/>
    <property type="match status" value="1"/>
</dbReference>
<reference evidence="1 2" key="1">
    <citation type="journal article" date="2019" name="Indoor Air">
        <title>Impacts of indoor surface finishes on bacterial viability.</title>
        <authorList>
            <person name="Hu J."/>
            <person name="Maamar S.B."/>
            <person name="Glawe A.J."/>
            <person name="Gottel N."/>
            <person name="Gilbert J.A."/>
            <person name="Hartmann E.M."/>
        </authorList>
    </citation>
    <scope>NUCLEOTIDE SEQUENCE [LARGE SCALE GENOMIC DNA]</scope>
    <source>
        <strain evidence="1 2">AF060A6</strain>
    </source>
</reference>
<proteinExistence type="predicted"/>
<sequence length="299" mass="35578">MKPEYLDLKVDFMFKQLFGQPSRKHITIAFLNDLLGRKGHNRIKDLQFINTEISKETKDGKTVRLDLAVLTENSENINVEILVINQHDLPERILYYWAKTYSSSIHSSDQYRKLRPTISISILNFSLFPTKTDDFHTIFHIREKSSHFLWSEQLEFHVFDLTSFVVKWRKYRRQLNDNKELPWLLMLTAVDYPENKLDDELMSELEEWAMNIEQVKEALIEWETISANKENRVIYEARAKELRDLLSNLEGERRLGREIGRAEKDYEYALKFMQEGLDLAFIEKMTGLPKEELLKLKKK</sequence>
<protein>
    <submittedName>
        <fullName evidence="1">Rpn family recombination-promoting nuclease/putative transposase</fullName>
    </submittedName>
</protein>
<keyword evidence="2" id="KW-1185">Reference proteome</keyword>
<dbReference type="AlphaFoldDB" id="A0A4S3PQL8"/>
<accession>A0A4S3PQL8</accession>
<dbReference type="Proteomes" id="UP000306477">
    <property type="component" value="Unassembled WGS sequence"/>
</dbReference>
<comment type="caution">
    <text evidence="1">The sequence shown here is derived from an EMBL/GenBank/DDBJ whole genome shotgun (WGS) entry which is preliminary data.</text>
</comment>
<organism evidence="1 2">
    <name type="scientific">Bacillus timonensis</name>
    <dbReference type="NCBI Taxonomy" id="1033734"/>
    <lineage>
        <taxon>Bacteria</taxon>
        <taxon>Bacillati</taxon>
        <taxon>Bacillota</taxon>
        <taxon>Bacilli</taxon>
        <taxon>Bacillales</taxon>
        <taxon>Bacillaceae</taxon>
        <taxon>Bacillus</taxon>
    </lineage>
</organism>
<dbReference type="PANTHER" id="PTHR41317:SF1">
    <property type="entry name" value="PD-(D_E)XK NUCLEASE FAMILY TRANSPOSASE"/>
    <property type="match status" value="1"/>
</dbReference>
<dbReference type="OrthoDB" id="1097360at2"/>
<name>A0A4S3PQL8_9BACI</name>
<dbReference type="InterPro" id="IPR010106">
    <property type="entry name" value="RpnA"/>
</dbReference>
<dbReference type="RefSeq" id="WP_136380013.1">
    <property type="nucleotide sequence ID" value="NZ_SLUB01000022.1"/>
</dbReference>
<gene>
    <name evidence="1" type="ORF">E1I69_12905</name>
</gene>